<feature type="region of interest" description="Disordered" evidence="1">
    <location>
        <begin position="481"/>
        <end position="503"/>
    </location>
</feature>
<feature type="domain" description="PX" evidence="2">
    <location>
        <begin position="90"/>
        <end position="220"/>
    </location>
</feature>
<gene>
    <name evidence="3" type="ORF">CYCCA115_LOCUS9815</name>
</gene>
<dbReference type="PANTHER" id="PTHR15629">
    <property type="entry name" value="SH3YL1 PROTEIN"/>
    <property type="match status" value="1"/>
</dbReference>
<keyword evidence="4" id="KW-1185">Reference proteome</keyword>
<dbReference type="PANTHER" id="PTHR15629:SF2">
    <property type="entry name" value="SH3 DOMAIN-CONTAINING YSC84-LIKE PROTEIN 1"/>
    <property type="match status" value="1"/>
</dbReference>
<feature type="compositionally biased region" description="Basic and acidic residues" evidence="1">
    <location>
        <begin position="54"/>
        <end position="66"/>
    </location>
</feature>
<feature type="compositionally biased region" description="Polar residues" evidence="1">
    <location>
        <begin position="27"/>
        <end position="44"/>
    </location>
</feature>
<dbReference type="InterPro" id="IPR051702">
    <property type="entry name" value="SH3_domain_YSC84-like"/>
</dbReference>
<dbReference type="Proteomes" id="UP001295423">
    <property type="component" value="Unassembled WGS sequence"/>
</dbReference>
<name>A0AAD2FMG4_9STRA</name>
<evidence type="ECO:0000256" key="1">
    <source>
        <dbReference type="SAM" id="MobiDB-lite"/>
    </source>
</evidence>
<dbReference type="AlphaFoldDB" id="A0AAD2FMG4"/>
<dbReference type="CDD" id="cd06093">
    <property type="entry name" value="PX_domain"/>
    <property type="match status" value="1"/>
</dbReference>
<reference evidence="3" key="1">
    <citation type="submission" date="2023-08" db="EMBL/GenBank/DDBJ databases">
        <authorList>
            <person name="Audoor S."/>
            <person name="Bilcke G."/>
        </authorList>
    </citation>
    <scope>NUCLEOTIDE SEQUENCE</scope>
</reference>
<comment type="caution">
    <text evidence="3">The sequence shown here is derived from an EMBL/GenBank/DDBJ whole genome shotgun (WGS) entry which is preliminary data.</text>
</comment>
<dbReference type="InterPro" id="IPR007461">
    <property type="entry name" value="Ysc84_actin-binding"/>
</dbReference>
<dbReference type="PROSITE" id="PS50195">
    <property type="entry name" value="PX"/>
    <property type="match status" value="1"/>
</dbReference>
<dbReference type="InterPro" id="IPR001683">
    <property type="entry name" value="PX_dom"/>
</dbReference>
<feature type="region of interest" description="Disordered" evidence="1">
    <location>
        <begin position="1"/>
        <end position="66"/>
    </location>
</feature>
<dbReference type="GO" id="GO:0035091">
    <property type="term" value="F:phosphatidylinositol binding"/>
    <property type="evidence" value="ECO:0007669"/>
    <property type="project" value="InterPro"/>
</dbReference>
<evidence type="ECO:0000313" key="4">
    <source>
        <dbReference type="Proteomes" id="UP001295423"/>
    </source>
</evidence>
<dbReference type="CDD" id="cd11526">
    <property type="entry name" value="SYLF_FYVE"/>
    <property type="match status" value="1"/>
</dbReference>
<dbReference type="SUPFAM" id="SSF64268">
    <property type="entry name" value="PX domain"/>
    <property type="match status" value="1"/>
</dbReference>
<dbReference type="EMBL" id="CAKOGP040001446">
    <property type="protein sequence ID" value="CAJ1945670.1"/>
    <property type="molecule type" value="Genomic_DNA"/>
</dbReference>
<dbReference type="Gene3D" id="3.30.1520.10">
    <property type="entry name" value="Phox-like domain"/>
    <property type="match status" value="1"/>
</dbReference>
<dbReference type="Pfam" id="PF00787">
    <property type="entry name" value="PX"/>
    <property type="match status" value="1"/>
</dbReference>
<sequence>MESPFRSQTASPQPTMRQAAAWRASAEKSQAQTPDMSHTRNSLDSPFAPTPQRYPHDQDFASSARKEWRLHKSGMTQDLEERRNSRAPGTIAVRVLGAETRQDLSNQPYTTYIMQVTLANGDVMQLEHRYSEFSKLNELFRSHNIRLDTSFPSKSLAGRIGNWTPSIQFFPIRNQELIQFRKIQLDVWIVHVVEKYNEGDLPHSLGRQVYEFLTKFNQKPCDQENNHLPKAGKSKLNNPLSFTLGSSIRQATSTLEYMVHFEREELQSIPIDLLRCAKGLCFLTVIKAGLVVSGRVGTGLLTARVGEQEWSAPLALGTLGLGWGMLAGGDITHYLVVLTTMEAVESFVNGTVQLGAELGVSVGPLGRSATSQVAASQTDWAVHPAYSYAHSQGLFAGMSLEGSILTVRNDVNAKFYGEHLKPEEVLRLPPPKAAEPLYMELERTISIEIAEGSFRPSTLFQDATSAKTKNMRATKSSIHDLPTVNTLGNTPPHMANHSAQTYS</sequence>
<evidence type="ECO:0000313" key="3">
    <source>
        <dbReference type="EMBL" id="CAJ1945670.1"/>
    </source>
</evidence>
<proteinExistence type="predicted"/>
<feature type="compositionally biased region" description="Polar residues" evidence="1">
    <location>
        <begin position="1"/>
        <end position="16"/>
    </location>
</feature>
<evidence type="ECO:0000259" key="2">
    <source>
        <dbReference type="PROSITE" id="PS50195"/>
    </source>
</evidence>
<protein>
    <recommendedName>
        <fullName evidence="2">PX domain-containing protein</fullName>
    </recommendedName>
</protein>
<dbReference type="Pfam" id="PF04366">
    <property type="entry name" value="Ysc84"/>
    <property type="match status" value="1"/>
</dbReference>
<organism evidence="3 4">
    <name type="scientific">Cylindrotheca closterium</name>
    <dbReference type="NCBI Taxonomy" id="2856"/>
    <lineage>
        <taxon>Eukaryota</taxon>
        <taxon>Sar</taxon>
        <taxon>Stramenopiles</taxon>
        <taxon>Ochrophyta</taxon>
        <taxon>Bacillariophyta</taxon>
        <taxon>Bacillariophyceae</taxon>
        <taxon>Bacillariophycidae</taxon>
        <taxon>Bacillariales</taxon>
        <taxon>Bacillariaceae</taxon>
        <taxon>Cylindrotheca</taxon>
    </lineage>
</organism>
<accession>A0AAD2FMG4</accession>
<dbReference type="InterPro" id="IPR036871">
    <property type="entry name" value="PX_dom_sf"/>
</dbReference>